<evidence type="ECO:0000256" key="1">
    <source>
        <dbReference type="ARBA" id="ARBA00004196"/>
    </source>
</evidence>
<organism evidence="3">
    <name type="scientific">Turicibacter sanguinis</name>
    <dbReference type="NCBI Taxonomy" id="154288"/>
    <lineage>
        <taxon>Bacteria</taxon>
        <taxon>Bacillati</taxon>
        <taxon>Bacillota</taxon>
        <taxon>Erysipelotrichia</taxon>
        <taxon>Erysipelotrichales</taxon>
        <taxon>Turicibacteraceae</taxon>
        <taxon>Turicibacter</taxon>
    </lineage>
</organism>
<evidence type="ECO:0000256" key="2">
    <source>
        <dbReference type="ARBA" id="ARBA00023054"/>
    </source>
</evidence>
<dbReference type="RefSeq" id="WP_129821582.1">
    <property type="nucleotide sequence ID" value="NZ_JADNAQ010000006.1"/>
</dbReference>
<keyword evidence="2" id="KW-0175">Coiled coil</keyword>
<accession>A0A6I3NF00</accession>
<proteinExistence type="predicted"/>
<dbReference type="GO" id="GO:0030313">
    <property type="term" value="C:cell envelope"/>
    <property type="evidence" value="ECO:0007669"/>
    <property type="project" value="UniProtKB-SubCell"/>
</dbReference>
<dbReference type="InterPro" id="IPR050465">
    <property type="entry name" value="UPF0194_transport"/>
</dbReference>
<dbReference type="PANTHER" id="PTHR32347">
    <property type="entry name" value="EFFLUX SYSTEM COMPONENT YKNX-RELATED"/>
    <property type="match status" value="1"/>
</dbReference>
<comment type="caution">
    <text evidence="3">The sequence shown here is derived from an EMBL/GenBank/DDBJ whole genome shotgun (WGS) entry which is preliminary data.</text>
</comment>
<dbReference type="EMBL" id="WMQV01000005">
    <property type="protein sequence ID" value="MTL93604.1"/>
    <property type="molecule type" value="Genomic_DNA"/>
</dbReference>
<reference evidence="3" key="1">
    <citation type="journal article" date="2019" name="Nat. Med.">
        <title>A library of human gut bacterial isolates paired with longitudinal multiomics data enables mechanistic microbiome research.</title>
        <authorList>
            <person name="Poyet M."/>
            <person name="Groussin M."/>
            <person name="Gibbons S.M."/>
            <person name="Avila-Pacheco J."/>
            <person name="Jiang X."/>
            <person name="Kearney S.M."/>
            <person name="Perrotta A.R."/>
            <person name="Berdy B."/>
            <person name="Zhao S."/>
            <person name="Lieberman T.D."/>
            <person name="Swanson P.K."/>
            <person name="Smith M."/>
            <person name="Roesemann S."/>
            <person name="Alexander J.E."/>
            <person name="Rich S.A."/>
            <person name="Livny J."/>
            <person name="Vlamakis H."/>
            <person name="Clish C."/>
            <person name="Bullock K."/>
            <person name="Deik A."/>
            <person name="Scott J."/>
            <person name="Pierce K.A."/>
            <person name="Xavier R.J."/>
            <person name="Alm E.J."/>
        </authorList>
    </citation>
    <scope>NUCLEOTIDE SEQUENCE</scope>
    <source>
        <strain evidence="3">BIOML-A179</strain>
    </source>
</reference>
<comment type="subcellular location">
    <subcellularLocation>
        <location evidence="1">Cell envelope</location>
    </subcellularLocation>
</comment>
<dbReference type="AlphaFoldDB" id="A0A6I3NF00"/>
<dbReference type="Gene3D" id="2.40.30.170">
    <property type="match status" value="1"/>
</dbReference>
<dbReference type="Gene3D" id="2.40.420.20">
    <property type="match status" value="1"/>
</dbReference>
<protein>
    <submittedName>
        <fullName evidence="3">HlyD family efflux transporter periplasmic adaptor subunit</fullName>
    </submittedName>
</protein>
<gene>
    <name evidence="3" type="ORF">GMA64_03590</name>
</gene>
<sequence length="430" mass="47351">MVKKKKIVIGMGASLLTLMLIVGVMKFNSQPEVEPQMQFQNTYVVPNQKKVILSGSVIPSQYTTFTKDVTKGEEMTINVSHGDSVQVGDVLITYHNAEITSQINDLNEQIATLNAKKAKLSSEGTPAAKSVNKQIKSIEDQKSKLQQETKSQVNQILKKLDELVKQKNELNPDDENDAALVADLDAQIESCYVQKNELEYNLPGQVAEFDTQISDLRSQLSDEDQETFNSLDEQINTLVKEKTKLEEKEYIKEVAPFSGVISLVEDSSSENPVILKLKSPDFYVTASVGEKDYAKISVGMEAETLLIATNKTVSGKITFIDEDPLQATNTSGTSTSSTYLVKVSLDDQSELVNGYQAQVSIKLADQLISIPTEAIVVEGDSHYVYVENGGEFAKQKIEVAGEEQGYTKVKSGLKEKDEILINPSEGETSE</sequence>
<evidence type="ECO:0000313" key="3">
    <source>
        <dbReference type="EMBL" id="MTL93604.1"/>
    </source>
</evidence>
<name>A0A6I3NF00_9FIRM</name>